<name>A0ABQ0C3G6_9FIRM</name>
<dbReference type="PANTHER" id="PTHR42951">
    <property type="entry name" value="METALLO-BETA-LACTAMASE DOMAIN-CONTAINING"/>
    <property type="match status" value="1"/>
</dbReference>
<dbReference type="PANTHER" id="PTHR42951:SF4">
    <property type="entry name" value="ACYL-COENZYME A THIOESTERASE MBLAC2"/>
    <property type="match status" value="1"/>
</dbReference>
<evidence type="ECO:0000259" key="1">
    <source>
        <dbReference type="SMART" id="SM00849"/>
    </source>
</evidence>
<reference evidence="2 3" key="1">
    <citation type="submission" date="2024-04" db="EMBL/GenBank/DDBJ databases">
        <title>Defined microbial consortia suppress multidrug-resistant proinflammatory Enterobacteriaceae via ecological control.</title>
        <authorList>
            <person name="Furuichi M."/>
            <person name="Kawaguchi T."/>
            <person name="Pust M."/>
            <person name="Yasuma K."/>
            <person name="Plichta D."/>
            <person name="Hasegawa N."/>
            <person name="Ohya T."/>
            <person name="Bhattarai S."/>
            <person name="Sasajima S."/>
            <person name="Aoto Y."/>
            <person name="Tuganbaev T."/>
            <person name="Yaginuma M."/>
            <person name="Ueda M."/>
            <person name="Okahashi N."/>
            <person name="Amafuji K."/>
            <person name="Kiridooshi Y."/>
            <person name="Sugita K."/>
            <person name="Strazar M."/>
            <person name="Skelly A."/>
            <person name="Suda W."/>
            <person name="Hattori M."/>
            <person name="Nakamoto N."/>
            <person name="Caballero S."/>
            <person name="Norman J."/>
            <person name="Olle B."/>
            <person name="Tanoue T."/>
            <person name="Arita M."/>
            <person name="Bucci V."/>
            <person name="Atarashi K."/>
            <person name="Xavier R."/>
            <person name="Honda K."/>
        </authorList>
    </citation>
    <scope>NUCLEOTIDE SEQUENCE [LARGE SCALE GENOMIC DNA]</scope>
    <source>
        <strain evidence="3">k34-0107-D12</strain>
    </source>
</reference>
<dbReference type="SMART" id="SM00849">
    <property type="entry name" value="Lactamase_B"/>
    <property type="match status" value="1"/>
</dbReference>
<sequence length="221" mass="25085">MDITKYEEGFYILDDGRVREFLITGEEEALLIDTGFADSRTAEEAEKLTKLPLKAVLTHGDMDHAGGLSDFHECWVHAGDAHMIPQNISVHELQEGEHITAGNYDFEIIHIPGHTYGSIALLDRDKRLLLPGDTVQKSGPIFMFGENRNLDLYIESLKKLLGYADWAEVILPSHHGCPVSREYISYCLQDAMELRKGTLEGKDHPSLPCRSYRGKWTEFYF</sequence>
<gene>
    <name evidence="2" type="ORF">K340107D12_61530</name>
</gene>
<dbReference type="Proteomes" id="UP001600941">
    <property type="component" value="Unassembled WGS sequence"/>
</dbReference>
<dbReference type="RefSeq" id="WP_256129785.1">
    <property type="nucleotide sequence ID" value="NZ_BAABZQ010000001.1"/>
</dbReference>
<dbReference type="InterPro" id="IPR036866">
    <property type="entry name" value="RibonucZ/Hydroxyglut_hydro"/>
</dbReference>
<dbReference type="Pfam" id="PF00753">
    <property type="entry name" value="Lactamase_B"/>
    <property type="match status" value="1"/>
</dbReference>
<dbReference type="Gene3D" id="3.60.15.10">
    <property type="entry name" value="Ribonuclease Z/Hydroxyacylglutathione hydrolase-like"/>
    <property type="match status" value="1"/>
</dbReference>
<keyword evidence="3" id="KW-1185">Reference proteome</keyword>
<protein>
    <submittedName>
        <fullName evidence="2">MBL fold metallo-hydrolase</fullName>
    </submittedName>
</protein>
<dbReference type="SUPFAM" id="SSF56281">
    <property type="entry name" value="Metallo-hydrolase/oxidoreductase"/>
    <property type="match status" value="1"/>
</dbReference>
<evidence type="ECO:0000313" key="2">
    <source>
        <dbReference type="EMBL" id="GAA6503337.1"/>
    </source>
</evidence>
<feature type="domain" description="Metallo-beta-lactamase" evidence="1">
    <location>
        <begin position="17"/>
        <end position="174"/>
    </location>
</feature>
<proteinExistence type="predicted"/>
<evidence type="ECO:0000313" key="3">
    <source>
        <dbReference type="Proteomes" id="UP001600941"/>
    </source>
</evidence>
<accession>A0ABQ0C3G6</accession>
<organism evidence="2 3">
    <name type="scientific">Blautia parvula</name>
    <dbReference type="NCBI Taxonomy" id="2877527"/>
    <lineage>
        <taxon>Bacteria</taxon>
        <taxon>Bacillati</taxon>
        <taxon>Bacillota</taxon>
        <taxon>Clostridia</taxon>
        <taxon>Lachnospirales</taxon>
        <taxon>Lachnospiraceae</taxon>
        <taxon>Blautia</taxon>
    </lineage>
</organism>
<comment type="caution">
    <text evidence="2">The sequence shown here is derived from an EMBL/GenBank/DDBJ whole genome shotgun (WGS) entry which is preliminary data.</text>
</comment>
<dbReference type="InterPro" id="IPR050855">
    <property type="entry name" value="NDM-1-like"/>
</dbReference>
<dbReference type="InterPro" id="IPR001279">
    <property type="entry name" value="Metallo-B-lactamas"/>
</dbReference>
<dbReference type="EMBL" id="BAABZQ010000001">
    <property type="protein sequence ID" value="GAA6503337.1"/>
    <property type="molecule type" value="Genomic_DNA"/>
</dbReference>